<feature type="transmembrane region" description="Helical" evidence="1">
    <location>
        <begin position="194"/>
        <end position="214"/>
    </location>
</feature>
<proteinExistence type="predicted"/>
<feature type="transmembrane region" description="Helical" evidence="1">
    <location>
        <begin position="89"/>
        <end position="109"/>
    </location>
</feature>
<dbReference type="Proteomes" id="UP000640274">
    <property type="component" value="Unassembled WGS sequence"/>
</dbReference>
<feature type="transmembrane region" description="Helical" evidence="1">
    <location>
        <begin position="121"/>
        <end position="146"/>
    </location>
</feature>
<gene>
    <name evidence="2" type="ORF">JFN88_23610</name>
</gene>
<keyword evidence="1" id="KW-1133">Transmembrane helix</keyword>
<dbReference type="RefSeq" id="WP_199021804.1">
    <property type="nucleotide sequence ID" value="NZ_JAELUP010000117.1"/>
</dbReference>
<feature type="transmembrane region" description="Helical" evidence="1">
    <location>
        <begin position="167"/>
        <end position="188"/>
    </location>
</feature>
<sequence length="222" mass="24617">MDYLLFTGASVFEYVAVFAFMFALFRFRITGRLVVTVLTVSLMMSQVSYFTRSIPQIGEMSAFIQLALYVVVLWVLFQVPFFYSIVMNFAGFAIVVVVQGVVLLAFHFLSAVPADVVKDSVLLGSGVQVLSSLIEIAVAYAIVQLGGGFNFVPTSRRTYTRFNRSNVTILVIILTTVMLAATLAYLFANEFDSYVLSACAVFVVTIPAYLYVALRKEYEDAV</sequence>
<feature type="transmembrane region" description="Helical" evidence="1">
    <location>
        <begin position="6"/>
        <end position="25"/>
    </location>
</feature>
<dbReference type="EMBL" id="JAELUP010000117">
    <property type="protein sequence ID" value="MBJ6364208.1"/>
    <property type="molecule type" value="Genomic_DNA"/>
</dbReference>
<feature type="transmembrane region" description="Helical" evidence="1">
    <location>
        <begin position="32"/>
        <end position="50"/>
    </location>
</feature>
<comment type="caution">
    <text evidence="2">The sequence shown here is derived from an EMBL/GenBank/DDBJ whole genome shotgun (WGS) entry which is preliminary data.</text>
</comment>
<feature type="transmembrane region" description="Helical" evidence="1">
    <location>
        <begin position="62"/>
        <end position="82"/>
    </location>
</feature>
<protein>
    <submittedName>
        <fullName evidence="2">Uncharacterized protein</fullName>
    </submittedName>
</protein>
<dbReference type="AlphaFoldDB" id="A0A934MSR4"/>
<reference evidence="2" key="1">
    <citation type="submission" date="2020-12" db="EMBL/GenBank/DDBJ databases">
        <authorList>
            <person name="Huq M.A."/>
        </authorList>
    </citation>
    <scope>NUCLEOTIDE SEQUENCE</scope>
    <source>
        <strain evidence="2">MAHUQ-46</strain>
    </source>
</reference>
<evidence type="ECO:0000256" key="1">
    <source>
        <dbReference type="SAM" id="Phobius"/>
    </source>
</evidence>
<keyword evidence="3" id="KW-1185">Reference proteome</keyword>
<evidence type="ECO:0000313" key="3">
    <source>
        <dbReference type="Proteomes" id="UP000640274"/>
    </source>
</evidence>
<name>A0A934MSR4_9BACL</name>
<keyword evidence="1" id="KW-0812">Transmembrane</keyword>
<accession>A0A934MSR4</accession>
<keyword evidence="1" id="KW-0472">Membrane</keyword>
<organism evidence="2 3">
    <name type="scientific">Paenibacillus roseus</name>
    <dbReference type="NCBI Taxonomy" id="2798579"/>
    <lineage>
        <taxon>Bacteria</taxon>
        <taxon>Bacillati</taxon>
        <taxon>Bacillota</taxon>
        <taxon>Bacilli</taxon>
        <taxon>Bacillales</taxon>
        <taxon>Paenibacillaceae</taxon>
        <taxon>Paenibacillus</taxon>
    </lineage>
</organism>
<evidence type="ECO:0000313" key="2">
    <source>
        <dbReference type="EMBL" id="MBJ6364208.1"/>
    </source>
</evidence>